<keyword evidence="2" id="KW-1185">Reference proteome</keyword>
<name>A0A918LAK9_9ACTN</name>
<evidence type="ECO:0000313" key="1">
    <source>
        <dbReference type="EMBL" id="GGS24684.1"/>
    </source>
</evidence>
<comment type="caution">
    <text evidence="1">The sequence shown here is derived from an EMBL/GenBank/DDBJ whole genome shotgun (WGS) entry which is preliminary data.</text>
</comment>
<sequence length="76" mass="8353">MLGETRHAQLVQGAPTSDREGALHYFVGTDRPALATVPGRLPLFVRHDLILTGGTEREALEKATRDLDKDTAWLTV</sequence>
<reference evidence="1" key="2">
    <citation type="submission" date="2020-09" db="EMBL/GenBank/DDBJ databases">
        <authorList>
            <person name="Sun Q."/>
            <person name="Ohkuma M."/>
        </authorList>
    </citation>
    <scope>NUCLEOTIDE SEQUENCE</scope>
    <source>
        <strain evidence="1">JCM 4386</strain>
    </source>
</reference>
<dbReference type="Proteomes" id="UP000606194">
    <property type="component" value="Unassembled WGS sequence"/>
</dbReference>
<reference evidence="1" key="1">
    <citation type="journal article" date="2014" name="Int. J. Syst. Evol. Microbiol.">
        <title>Complete genome sequence of Corynebacterium casei LMG S-19264T (=DSM 44701T), isolated from a smear-ripened cheese.</title>
        <authorList>
            <consortium name="US DOE Joint Genome Institute (JGI-PGF)"/>
            <person name="Walter F."/>
            <person name="Albersmeier A."/>
            <person name="Kalinowski J."/>
            <person name="Ruckert C."/>
        </authorList>
    </citation>
    <scope>NUCLEOTIDE SEQUENCE</scope>
    <source>
        <strain evidence="1">JCM 4386</strain>
    </source>
</reference>
<gene>
    <name evidence="1" type="ORF">GCM10010269_74220</name>
</gene>
<dbReference type="EMBL" id="BMTL01000045">
    <property type="protein sequence ID" value="GGS24684.1"/>
    <property type="molecule type" value="Genomic_DNA"/>
</dbReference>
<proteinExistence type="predicted"/>
<organism evidence="1 2">
    <name type="scientific">Streptomyces humidus</name>
    <dbReference type="NCBI Taxonomy" id="52259"/>
    <lineage>
        <taxon>Bacteria</taxon>
        <taxon>Bacillati</taxon>
        <taxon>Actinomycetota</taxon>
        <taxon>Actinomycetes</taxon>
        <taxon>Kitasatosporales</taxon>
        <taxon>Streptomycetaceae</taxon>
        <taxon>Streptomyces</taxon>
    </lineage>
</organism>
<evidence type="ECO:0000313" key="2">
    <source>
        <dbReference type="Proteomes" id="UP000606194"/>
    </source>
</evidence>
<dbReference type="AlphaFoldDB" id="A0A918LAK9"/>
<protein>
    <submittedName>
        <fullName evidence="1">Uncharacterized protein</fullName>
    </submittedName>
</protein>
<accession>A0A918LAK9</accession>